<evidence type="ECO:0000256" key="5">
    <source>
        <dbReference type="ARBA" id="ARBA00020555"/>
    </source>
</evidence>
<dbReference type="Gene3D" id="1.10.2020.10">
    <property type="entry name" value="uronate isomerase, domain 2, chain A"/>
    <property type="match status" value="1"/>
</dbReference>
<name>A0A9D1MMD4_9FIRM</name>
<evidence type="ECO:0000256" key="1">
    <source>
        <dbReference type="ARBA" id="ARBA00001165"/>
    </source>
</evidence>
<dbReference type="EMBL" id="DVNJ01000018">
    <property type="protein sequence ID" value="HIU62806.1"/>
    <property type="molecule type" value="Genomic_DNA"/>
</dbReference>
<comment type="caution">
    <text evidence="8">The sequence shown here is derived from an EMBL/GenBank/DDBJ whole genome shotgun (WGS) entry which is preliminary data.</text>
</comment>
<keyword evidence="7" id="KW-1133">Transmembrane helix</keyword>
<dbReference type="PANTHER" id="PTHR30068">
    <property type="entry name" value="URONATE ISOMERASE"/>
    <property type="match status" value="1"/>
</dbReference>
<evidence type="ECO:0000256" key="2">
    <source>
        <dbReference type="ARBA" id="ARBA00004892"/>
    </source>
</evidence>
<evidence type="ECO:0000256" key="6">
    <source>
        <dbReference type="ARBA" id="ARBA00023235"/>
    </source>
</evidence>
<dbReference type="SUPFAM" id="SSF51556">
    <property type="entry name" value="Metallo-dependent hydrolases"/>
    <property type="match status" value="1"/>
</dbReference>
<dbReference type="Gene3D" id="3.20.20.140">
    <property type="entry name" value="Metal-dependent hydrolases"/>
    <property type="match status" value="1"/>
</dbReference>
<evidence type="ECO:0000313" key="8">
    <source>
        <dbReference type="EMBL" id="HIU62806.1"/>
    </source>
</evidence>
<dbReference type="InterPro" id="IPR003766">
    <property type="entry name" value="Uronate_isomerase"/>
</dbReference>
<dbReference type="InterPro" id="IPR032466">
    <property type="entry name" value="Metal_Hydrolase"/>
</dbReference>
<evidence type="ECO:0000256" key="3">
    <source>
        <dbReference type="ARBA" id="ARBA00008397"/>
    </source>
</evidence>
<comment type="pathway">
    <text evidence="2">Carbohydrate metabolism; pentose and glucuronate interconversion.</text>
</comment>
<proteinExistence type="inferred from homology"/>
<dbReference type="GO" id="GO:0042840">
    <property type="term" value="P:D-glucuronate catabolic process"/>
    <property type="evidence" value="ECO:0007669"/>
    <property type="project" value="TreeGrafter"/>
</dbReference>
<organism evidence="8 9">
    <name type="scientific">Candidatus Caccalectryoclostridium excrementigallinarum</name>
    <dbReference type="NCBI Taxonomy" id="2840710"/>
    <lineage>
        <taxon>Bacteria</taxon>
        <taxon>Bacillati</taxon>
        <taxon>Bacillota</taxon>
        <taxon>Clostridia</taxon>
        <taxon>Christensenellales</taxon>
        <taxon>Christensenellaceae</taxon>
        <taxon>Christensenellaceae incertae sedis</taxon>
        <taxon>Candidatus Caccalectryoclostridium</taxon>
    </lineage>
</organism>
<keyword evidence="7" id="KW-0812">Transmembrane</keyword>
<accession>A0A9D1MMD4</accession>
<evidence type="ECO:0000256" key="7">
    <source>
        <dbReference type="SAM" id="Phobius"/>
    </source>
</evidence>
<evidence type="ECO:0000256" key="4">
    <source>
        <dbReference type="ARBA" id="ARBA00012546"/>
    </source>
</evidence>
<dbReference type="Proteomes" id="UP000824145">
    <property type="component" value="Unassembled WGS sequence"/>
</dbReference>
<reference evidence="8" key="2">
    <citation type="journal article" date="2021" name="PeerJ">
        <title>Extensive microbial diversity within the chicken gut microbiome revealed by metagenomics and culture.</title>
        <authorList>
            <person name="Gilroy R."/>
            <person name="Ravi A."/>
            <person name="Getino M."/>
            <person name="Pursley I."/>
            <person name="Horton D.L."/>
            <person name="Alikhan N.F."/>
            <person name="Baker D."/>
            <person name="Gharbi K."/>
            <person name="Hall N."/>
            <person name="Watson M."/>
            <person name="Adriaenssens E.M."/>
            <person name="Foster-Nyarko E."/>
            <person name="Jarju S."/>
            <person name="Secka A."/>
            <person name="Antonio M."/>
            <person name="Oren A."/>
            <person name="Chaudhuri R.R."/>
            <person name="La Ragione R."/>
            <person name="Hildebrand F."/>
            <person name="Pallen M.J."/>
        </authorList>
    </citation>
    <scope>NUCLEOTIDE SEQUENCE</scope>
    <source>
        <strain evidence="8">9366</strain>
    </source>
</reference>
<dbReference type="NCBIfam" id="NF002794">
    <property type="entry name" value="PRK02925.1"/>
    <property type="match status" value="1"/>
</dbReference>
<sequence length="470" mass="53976">MAECNGNIKEILTSDMARRIYAQVKDLPIVDYHCHLSPREIYEDKPFENIGQMWLAGDHYKWRLMRACGIDEEYITGEKSWKEKYLAFCDAVSRSPGNPIWDWTAMELEKFFGVKKPFLPENAEEIWRACNDRIVKEKLSPRKAIAMCNVEYIATTDDPCDDLKYHKLLKEEGYPVRVAPSFRTDNIVNVGAPTYLEYVKKLSAASGVEIKDYYDLQEAIRARLDHFCAMGCKFSDVGVEGFPSFTWYEEMFEDGPAPEPTPQERAAAAFDKIMKGEELYDSEEDALKDDLYCFLSVEYAERDMVMQLHLCVTRDCNNEMYGVCGKDSGFDCVGENIEIKRLNRFLDQTHFDGKPFTIIYSLNPTIYYPLITLCGAFPGVVPGISWWFNDHRRGITELLAAAAELSSIDSLVGMLTDSRSFLSYPRHDYFRKILCEFLANVTPEVAEKYAVKVAKDLCCHNARRLVEESK</sequence>
<dbReference type="GO" id="GO:0019698">
    <property type="term" value="P:D-galacturonate catabolic process"/>
    <property type="evidence" value="ECO:0007669"/>
    <property type="project" value="TreeGrafter"/>
</dbReference>
<dbReference type="EC" id="5.3.1.12" evidence="4"/>
<keyword evidence="6 8" id="KW-0413">Isomerase</keyword>
<evidence type="ECO:0000313" key="9">
    <source>
        <dbReference type="Proteomes" id="UP000824145"/>
    </source>
</evidence>
<keyword evidence="7" id="KW-0472">Membrane</keyword>
<dbReference type="PANTHER" id="PTHR30068:SF4">
    <property type="entry name" value="URONATE ISOMERASE"/>
    <property type="match status" value="1"/>
</dbReference>
<feature type="transmembrane region" description="Helical" evidence="7">
    <location>
        <begin position="366"/>
        <end position="388"/>
    </location>
</feature>
<gene>
    <name evidence="8" type="primary">uxaC</name>
    <name evidence="8" type="ORF">IAB07_03440</name>
</gene>
<comment type="similarity">
    <text evidence="3">Belongs to the metallo-dependent hydrolases superfamily. Uronate isomerase family.</text>
</comment>
<reference evidence="8" key="1">
    <citation type="submission" date="2020-10" db="EMBL/GenBank/DDBJ databases">
        <authorList>
            <person name="Gilroy R."/>
        </authorList>
    </citation>
    <scope>NUCLEOTIDE SEQUENCE</scope>
    <source>
        <strain evidence="8">9366</strain>
    </source>
</reference>
<comment type="catalytic activity">
    <reaction evidence="1">
        <text>D-glucuronate = D-fructuronate</text>
        <dbReference type="Rhea" id="RHEA:13049"/>
        <dbReference type="ChEBI" id="CHEBI:58720"/>
        <dbReference type="ChEBI" id="CHEBI:59863"/>
        <dbReference type="EC" id="5.3.1.12"/>
    </reaction>
</comment>
<dbReference type="Pfam" id="PF02614">
    <property type="entry name" value="UxaC"/>
    <property type="match status" value="1"/>
</dbReference>
<protein>
    <recommendedName>
        <fullName evidence="5">Uronate isomerase</fullName>
        <ecNumber evidence="4">5.3.1.12</ecNumber>
    </recommendedName>
</protein>
<dbReference type="AlphaFoldDB" id="A0A9D1MMD4"/>
<dbReference type="GO" id="GO:0008880">
    <property type="term" value="F:glucuronate isomerase activity"/>
    <property type="evidence" value="ECO:0007669"/>
    <property type="project" value="UniProtKB-EC"/>
</dbReference>